<comment type="catalytic activity">
    <reaction evidence="16 17">
        <text>a quinol + 2 Fe(III)-[cytochrome c](out) = a quinone + 2 Fe(II)-[cytochrome c](out) + 2 H(+)(out)</text>
        <dbReference type="Rhea" id="RHEA:11484"/>
        <dbReference type="Rhea" id="RHEA-COMP:10350"/>
        <dbReference type="Rhea" id="RHEA-COMP:14399"/>
        <dbReference type="ChEBI" id="CHEBI:15378"/>
        <dbReference type="ChEBI" id="CHEBI:24646"/>
        <dbReference type="ChEBI" id="CHEBI:29033"/>
        <dbReference type="ChEBI" id="CHEBI:29034"/>
        <dbReference type="ChEBI" id="CHEBI:132124"/>
        <dbReference type="EC" id="7.1.1.8"/>
    </reaction>
</comment>
<evidence type="ECO:0000256" key="11">
    <source>
        <dbReference type="ARBA" id="ARBA00022967"/>
    </source>
</evidence>
<evidence type="ECO:0000256" key="1">
    <source>
        <dbReference type="ARBA" id="ARBA00004651"/>
    </source>
</evidence>
<dbReference type="GO" id="GO:0016829">
    <property type="term" value="F:lyase activity"/>
    <property type="evidence" value="ECO:0007669"/>
    <property type="project" value="UniProtKB-KW"/>
</dbReference>
<dbReference type="PANTHER" id="PTHR33751:SF13">
    <property type="entry name" value="CYTOCHROME BC1 COMPLEX CYTOCHROME C SUBUNIT"/>
    <property type="match status" value="1"/>
</dbReference>
<proteinExistence type="predicted"/>
<feature type="domain" description="Cytochrome c" evidence="20">
    <location>
        <begin position="46"/>
        <end position="125"/>
    </location>
</feature>
<feature type="binding site" description="covalent" evidence="18">
    <location>
        <position position="160"/>
    </location>
    <ligand>
        <name>heme c</name>
        <dbReference type="ChEBI" id="CHEBI:61717"/>
        <label>2</label>
    </ligand>
</feature>
<dbReference type="AlphaFoldDB" id="A0A255EDZ6"/>
<dbReference type="InterPro" id="IPR050597">
    <property type="entry name" value="Cytochrome_c_Oxidase_Subunit"/>
</dbReference>
<evidence type="ECO:0000256" key="10">
    <source>
        <dbReference type="ARBA" id="ARBA00022737"/>
    </source>
</evidence>
<comment type="caution">
    <text evidence="21">The sequence shown here is derived from an EMBL/GenBank/DDBJ whole genome shotgun (WGS) entry which is preliminary data.</text>
</comment>
<dbReference type="Proteomes" id="UP000216300">
    <property type="component" value="Unassembled WGS sequence"/>
</dbReference>
<comment type="caution">
    <text evidence="17">Lacks conserved residue(s) required for the propagation of feature annotation.</text>
</comment>
<evidence type="ECO:0000313" key="22">
    <source>
        <dbReference type="Proteomes" id="UP000216300"/>
    </source>
</evidence>
<evidence type="ECO:0000256" key="8">
    <source>
        <dbReference type="ARBA" id="ARBA00022692"/>
    </source>
</evidence>
<protein>
    <recommendedName>
        <fullName evidence="3 17">Cytochrome bc1 complex cytochrome c subunit</fullName>
        <ecNumber evidence="2 17">7.1.1.8</ecNumber>
    </recommendedName>
</protein>
<evidence type="ECO:0000256" key="5">
    <source>
        <dbReference type="ARBA" id="ARBA00022475"/>
    </source>
</evidence>
<keyword evidence="12 17" id="KW-0249">Electron transport</keyword>
<dbReference type="Gene3D" id="1.10.760.10">
    <property type="entry name" value="Cytochrome c-like domain"/>
    <property type="match status" value="2"/>
</dbReference>
<feature type="binding site" description="covalent" evidence="18">
    <location>
        <position position="157"/>
    </location>
    <ligand>
        <name>heme c</name>
        <dbReference type="ChEBI" id="CHEBI:61717"/>
        <label>2</label>
    </ligand>
</feature>
<evidence type="ECO:0000256" key="7">
    <source>
        <dbReference type="ARBA" id="ARBA00022660"/>
    </source>
</evidence>
<evidence type="ECO:0000256" key="17">
    <source>
        <dbReference type="PIRNR" id="PIRNR000007"/>
    </source>
</evidence>
<organism evidence="21 22">
    <name type="scientific">Parenemella sanctibonifatiensis</name>
    <dbReference type="NCBI Taxonomy" id="2016505"/>
    <lineage>
        <taxon>Bacteria</taxon>
        <taxon>Bacillati</taxon>
        <taxon>Actinomycetota</taxon>
        <taxon>Actinomycetes</taxon>
        <taxon>Propionibacteriales</taxon>
        <taxon>Propionibacteriaceae</taxon>
        <taxon>Parenemella</taxon>
    </lineage>
</organism>
<name>A0A255EDZ6_9ACTN</name>
<evidence type="ECO:0000313" key="21">
    <source>
        <dbReference type="EMBL" id="OYN89787.1"/>
    </source>
</evidence>
<keyword evidence="6 17" id="KW-0349">Heme</keyword>
<evidence type="ECO:0000256" key="4">
    <source>
        <dbReference type="ARBA" id="ARBA00022448"/>
    </source>
</evidence>
<dbReference type="OrthoDB" id="9811281at2"/>
<feature type="binding site" description="axial binding residue" evidence="19">
    <location>
        <position position="63"/>
    </location>
    <ligand>
        <name>heme c</name>
        <dbReference type="ChEBI" id="CHEBI:61717"/>
        <label>1</label>
    </ligand>
    <ligandPart>
        <name>Fe</name>
        <dbReference type="ChEBI" id="CHEBI:18248"/>
    </ligandPart>
</feature>
<evidence type="ECO:0000256" key="16">
    <source>
        <dbReference type="ARBA" id="ARBA00029351"/>
    </source>
</evidence>
<dbReference type="EMBL" id="NMVJ01000008">
    <property type="protein sequence ID" value="OYN89787.1"/>
    <property type="molecule type" value="Genomic_DNA"/>
</dbReference>
<evidence type="ECO:0000256" key="19">
    <source>
        <dbReference type="PIRSR" id="PIRSR000007-51"/>
    </source>
</evidence>
<evidence type="ECO:0000256" key="12">
    <source>
        <dbReference type="ARBA" id="ARBA00022982"/>
    </source>
</evidence>
<comment type="PTM">
    <text evidence="18">Binds 2 heme c groups covalently per subunit.</text>
</comment>
<gene>
    <name evidence="21" type="ORF">CGZ91_09750</name>
</gene>
<dbReference type="PIRSF" id="PIRSF000007">
    <property type="entry name" value="Ubiq_cycred_cyc"/>
    <property type="match status" value="1"/>
</dbReference>
<dbReference type="GO" id="GO:0008121">
    <property type="term" value="F:quinol-cytochrome-c reductase activity"/>
    <property type="evidence" value="ECO:0007669"/>
    <property type="project" value="UniProtKB-UniRule"/>
</dbReference>
<evidence type="ECO:0000259" key="20">
    <source>
        <dbReference type="PROSITE" id="PS51007"/>
    </source>
</evidence>
<feature type="domain" description="Cytochrome c" evidence="20">
    <location>
        <begin position="144"/>
        <end position="222"/>
    </location>
</feature>
<sequence>MSFLAARRRHPAARPLLILAALLLVGAAYTLVLPTNSVEAQGATDPQVVQGEEIFVVSCSSCHGMNGAGTSQGPSLVGVGAASVDFQMGTGRMPMNKPGQQFPRKASDFTPEEIAAVAAYVQSLSPGLAIPTEEQYSPEGLTAEEIARGGEIFRSNCSACHNIMGMGGAMPEGKYAPSLHGVESRHIYEAVRIGPQQMPRFAPGTMSDEDVRQVIAYLRTVEEAPNYGGNNLGGTGPVGEGLFIWTIGLGALVGFAMWIAAKGARAK</sequence>
<dbReference type="PANTHER" id="PTHR33751">
    <property type="entry name" value="CBB3-TYPE CYTOCHROME C OXIDASE SUBUNIT FIXP"/>
    <property type="match status" value="1"/>
</dbReference>
<evidence type="ECO:0000256" key="3">
    <source>
        <dbReference type="ARBA" id="ARBA00017819"/>
    </source>
</evidence>
<dbReference type="Pfam" id="PF13442">
    <property type="entry name" value="Cytochrome_CBB3"/>
    <property type="match status" value="1"/>
</dbReference>
<keyword evidence="14 17" id="KW-0408">Iron</keyword>
<dbReference type="InterPro" id="IPR009152">
    <property type="entry name" value="bc1_cytC-su"/>
</dbReference>
<evidence type="ECO:0000256" key="13">
    <source>
        <dbReference type="ARBA" id="ARBA00022989"/>
    </source>
</evidence>
<dbReference type="SUPFAM" id="SSF46626">
    <property type="entry name" value="Cytochrome c"/>
    <property type="match status" value="2"/>
</dbReference>
<keyword evidence="15 17" id="KW-0472">Membrane</keyword>
<feature type="transmembrane region" description="Helical" evidence="17">
    <location>
        <begin position="242"/>
        <end position="261"/>
    </location>
</feature>
<keyword evidence="10" id="KW-0677">Repeat</keyword>
<keyword evidence="7 17" id="KW-0679">Respiratory chain</keyword>
<keyword evidence="4 17" id="KW-0813">Transport</keyword>
<dbReference type="EC" id="7.1.1.8" evidence="2 17"/>
<dbReference type="PROSITE" id="PS51007">
    <property type="entry name" value="CYTC"/>
    <property type="match status" value="2"/>
</dbReference>
<evidence type="ECO:0000256" key="14">
    <source>
        <dbReference type="ARBA" id="ARBA00023004"/>
    </source>
</evidence>
<keyword evidence="5 17" id="KW-1003">Cell membrane</keyword>
<dbReference type="InterPro" id="IPR009056">
    <property type="entry name" value="Cyt_c-like_dom"/>
</dbReference>
<evidence type="ECO:0000256" key="6">
    <source>
        <dbReference type="ARBA" id="ARBA00022617"/>
    </source>
</evidence>
<keyword evidence="8 17" id="KW-0812">Transmembrane</keyword>
<reference evidence="21 22" key="1">
    <citation type="submission" date="2017-07" db="EMBL/GenBank/DDBJ databases">
        <title>Draft whole genome sequences of clinical Proprionibacteriaceae strains.</title>
        <authorList>
            <person name="Bernier A.-M."/>
            <person name="Bernard K."/>
            <person name="Domingo M.-C."/>
        </authorList>
    </citation>
    <scope>NUCLEOTIDE SEQUENCE [LARGE SCALE GENOMIC DNA]</scope>
    <source>
        <strain evidence="21 22">NML 150081</strain>
    </source>
</reference>
<keyword evidence="13 17" id="KW-1133">Transmembrane helix</keyword>
<dbReference type="GO" id="GO:0020037">
    <property type="term" value="F:heme binding"/>
    <property type="evidence" value="ECO:0007669"/>
    <property type="project" value="UniProtKB-UniRule"/>
</dbReference>
<feature type="binding site" description="axial binding residue" evidence="19">
    <location>
        <position position="161"/>
    </location>
    <ligand>
        <name>heme c</name>
        <dbReference type="ChEBI" id="CHEBI:61717"/>
        <label>2</label>
    </ligand>
    <ligandPart>
        <name>Fe</name>
        <dbReference type="ChEBI" id="CHEBI:18248"/>
    </ligandPart>
</feature>
<feature type="binding site" description="covalent" evidence="18">
    <location>
        <position position="59"/>
    </location>
    <ligand>
        <name>heme c</name>
        <dbReference type="ChEBI" id="CHEBI:61717"/>
        <label>1</label>
    </ligand>
</feature>
<evidence type="ECO:0000256" key="18">
    <source>
        <dbReference type="PIRSR" id="PIRSR000007-50"/>
    </source>
</evidence>
<evidence type="ECO:0000256" key="15">
    <source>
        <dbReference type="ARBA" id="ARBA00023136"/>
    </source>
</evidence>
<dbReference type="RefSeq" id="WP_094454723.1">
    <property type="nucleotide sequence ID" value="NZ_NMVJ01000008.1"/>
</dbReference>
<keyword evidence="21" id="KW-0456">Lyase</keyword>
<keyword evidence="22" id="KW-1185">Reference proteome</keyword>
<dbReference type="GO" id="GO:0005886">
    <property type="term" value="C:plasma membrane"/>
    <property type="evidence" value="ECO:0007669"/>
    <property type="project" value="UniProtKB-SubCell"/>
</dbReference>
<accession>A0A255EDZ6</accession>
<dbReference type="Pfam" id="PF00034">
    <property type="entry name" value="Cytochrom_C"/>
    <property type="match status" value="1"/>
</dbReference>
<keyword evidence="11 17" id="KW-1278">Translocase</keyword>
<evidence type="ECO:0000256" key="9">
    <source>
        <dbReference type="ARBA" id="ARBA00022723"/>
    </source>
</evidence>
<comment type="subcellular location">
    <subcellularLocation>
        <location evidence="1 17">Cell membrane</location>
        <topology evidence="1 17">Multi-pass membrane protein</topology>
    </subcellularLocation>
</comment>
<comment type="subunit">
    <text evidence="17">The cytochrome bc1 complex is composed of a cytochrome b (QcrB), the Rieske iron-sulfur protein (QcrA) and a diheme cytochrome c (QcrC) subunit.</text>
</comment>
<evidence type="ECO:0000256" key="2">
    <source>
        <dbReference type="ARBA" id="ARBA00012951"/>
    </source>
</evidence>
<dbReference type="InterPro" id="IPR036909">
    <property type="entry name" value="Cyt_c-like_dom_sf"/>
</dbReference>
<dbReference type="GO" id="GO:0005506">
    <property type="term" value="F:iron ion binding"/>
    <property type="evidence" value="ECO:0007669"/>
    <property type="project" value="UniProtKB-UniRule"/>
</dbReference>
<feature type="binding site" description="covalent" evidence="18">
    <location>
        <position position="62"/>
    </location>
    <ligand>
        <name>heme c</name>
        <dbReference type="ChEBI" id="CHEBI:61717"/>
        <label>1</label>
    </ligand>
</feature>
<keyword evidence="9 17" id="KW-0479">Metal-binding</keyword>